<sequence length="245" mass="25987">MAVFLHGSRAYRGYHVEMLEPWRKSDTAPHAVAGTSGGACLTACGSGSVLGRLNAAEWVRRSASGSAPAGSAGRTIPAHLDRPRGQCAGADRVDRVRSRRPMSGVRGPGECSSAPGGQGPVARSQRIRSPCGAVRARSSRHRALRPARTPAQIGTCCRRSRGLGVTNLQWNAFRNRFPAFGKPLRCRSGTPARQARARSALAPATRSGRAARMRSLPPVSRVLLSCRTTFGPAVLARSSFGPKGW</sequence>
<dbReference type="Proteomes" id="UP000569914">
    <property type="component" value="Unassembled WGS sequence"/>
</dbReference>
<evidence type="ECO:0000313" key="3">
    <source>
        <dbReference type="Proteomes" id="UP000569914"/>
    </source>
</evidence>
<feature type="region of interest" description="Disordered" evidence="1">
    <location>
        <begin position="63"/>
        <end position="150"/>
    </location>
</feature>
<dbReference type="AlphaFoldDB" id="A0A7Y9I224"/>
<name>A0A7Y9I224_9ACTN</name>
<gene>
    <name evidence="2" type="ORF">BKA15_000139</name>
</gene>
<proteinExistence type="predicted"/>
<keyword evidence="3" id="KW-1185">Reference proteome</keyword>
<feature type="compositionally biased region" description="Low complexity" evidence="1">
    <location>
        <begin position="63"/>
        <end position="74"/>
    </location>
</feature>
<reference evidence="2 3" key="1">
    <citation type="submission" date="2020-07" db="EMBL/GenBank/DDBJ databases">
        <title>Sequencing the genomes of 1000 actinobacteria strains.</title>
        <authorList>
            <person name="Klenk H.-P."/>
        </authorList>
    </citation>
    <scope>NUCLEOTIDE SEQUENCE [LARGE SCALE GENOMIC DNA]</scope>
    <source>
        <strain evidence="2 3">DSM 22083</strain>
    </source>
</reference>
<comment type="caution">
    <text evidence="2">The sequence shown here is derived from an EMBL/GenBank/DDBJ whole genome shotgun (WGS) entry which is preliminary data.</text>
</comment>
<organism evidence="2 3">
    <name type="scientific">Microlunatus parietis</name>
    <dbReference type="NCBI Taxonomy" id="682979"/>
    <lineage>
        <taxon>Bacteria</taxon>
        <taxon>Bacillati</taxon>
        <taxon>Actinomycetota</taxon>
        <taxon>Actinomycetes</taxon>
        <taxon>Propionibacteriales</taxon>
        <taxon>Propionibacteriaceae</taxon>
        <taxon>Microlunatus</taxon>
    </lineage>
</organism>
<protein>
    <submittedName>
        <fullName evidence="2">Uncharacterized protein</fullName>
    </submittedName>
</protein>
<accession>A0A7Y9I224</accession>
<evidence type="ECO:0000256" key="1">
    <source>
        <dbReference type="SAM" id="MobiDB-lite"/>
    </source>
</evidence>
<evidence type="ECO:0000313" key="2">
    <source>
        <dbReference type="EMBL" id="NYE68810.1"/>
    </source>
</evidence>
<dbReference type="EMBL" id="JACCBU010000001">
    <property type="protein sequence ID" value="NYE68810.1"/>
    <property type="molecule type" value="Genomic_DNA"/>
</dbReference>